<evidence type="ECO:0000313" key="5">
    <source>
        <dbReference type="RefSeq" id="XP_021844966.2"/>
    </source>
</evidence>
<dbReference type="GO" id="GO:0016906">
    <property type="term" value="F:sterol 3-beta-glucosyltransferase activity"/>
    <property type="evidence" value="ECO:0007669"/>
    <property type="project" value="UniProtKB-ARBA"/>
</dbReference>
<dbReference type="SUPFAM" id="SSF53756">
    <property type="entry name" value="UDP-Glycosyltransferase/glycogen phosphorylase"/>
    <property type="match status" value="1"/>
</dbReference>
<dbReference type="GeneID" id="110784827"/>
<accession>A0A9R0I986</accession>
<protein>
    <submittedName>
        <fullName evidence="5">Sterol 3-beta-glucosyltransferase UGT80B1 isoform X1</fullName>
    </submittedName>
</protein>
<evidence type="ECO:0000259" key="3">
    <source>
        <dbReference type="Pfam" id="PF06722"/>
    </source>
</evidence>
<keyword evidence="4" id="KW-1185">Reference proteome</keyword>
<dbReference type="InterPro" id="IPR010610">
    <property type="entry name" value="EryCIII-like_C"/>
</dbReference>
<evidence type="ECO:0000313" key="4">
    <source>
        <dbReference type="Proteomes" id="UP000813463"/>
    </source>
</evidence>
<dbReference type="KEGG" id="soe:110784827"/>
<reference evidence="4" key="1">
    <citation type="journal article" date="2021" name="Nat. Commun.">
        <title>Genomic analyses provide insights into spinach domestication and the genetic basis of agronomic traits.</title>
        <authorList>
            <person name="Cai X."/>
            <person name="Sun X."/>
            <person name="Xu C."/>
            <person name="Sun H."/>
            <person name="Wang X."/>
            <person name="Ge C."/>
            <person name="Zhang Z."/>
            <person name="Wang Q."/>
            <person name="Fei Z."/>
            <person name="Jiao C."/>
            <person name="Wang Q."/>
        </authorList>
    </citation>
    <scope>NUCLEOTIDE SEQUENCE [LARGE SCALE GENOMIC DNA]</scope>
    <source>
        <strain evidence="4">cv. Varoflay</strain>
    </source>
</reference>
<dbReference type="Pfam" id="PF06722">
    <property type="entry name" value="EryCIII-like_C"/>
    <property type="match status" value="1"/>
</dbReference>
<dbReference type="GO" id="GO:0005975">
    <property type="term" value="P:carbohydrate metabolic process"/>
    <property type="evidence" value="ECO:0007669"/>
    <property type="project" value="InterPro"/>
</dbReference>
<dbReference type="RefSeq" id="XP_021844966.2">
    <property type="nucleotide sequence ID" value="XM_021989274.2"/>
</dbReference>
<organism evidence="4 5">
    <name type="scientific">Spinacia oleracea</name>
    <name type="common">Spinach</name>
    <dbReference type="NCBI Taxonomy" id="3562"/>
    <lineage>
        <taxon>Eukaryota</taxon>
        <taxon>Viridiplantae</taxon>
        <taxon>Streptophyta</taxon>
        <taxon>Embryophyta</taxon>
        <taxon>Tracheophyta</taxon>
        <taxon>Spermatophyta</taxon>
        <taxon>Magnoliopsida</taxon>
        <taxon>eudicotyledons</taxon>
        <taxon>Gunneridae</taxon>
        <taxon>Pentapetalae</taxon>
        <taxon>Caryophyllales</taxon>
        <taxon>Chenopodiaceae</taxon>
        <taxon>Chenopodioideae</taxon>
        <taxon>Anserineae</taxon>
        <taxon>Spinacia</taxon>
    </lineage>
</organism>
<dbReference type="Proteomes" id="UP000813463">
    <property type="component" value="Chromosome 4"/>
</dbReference>
<dbReference type="InterPro" id="IPR002213">
    <property type="entry name" value="UDP_glucos_trans"/>
</dbReference>
<dbReference type="InterPro" id="IPR004276">
    <property type="entry name" value="GlycoTrans_28_N"/>
</dbReference>
<name>A0A9R0I986_SPIOL</name>
<gene>
    <name evidence="5" type="primary">LOC110784827</name>
</gene>
<feature type="domain" description="Erythromycin biosynthesis protein CIII-like C-terminal" evidence="3">
    <location>
        <begin position="393"/>
        <end position="493"/>
    </location>
</feature>
<dbReference type="PANTHER" id="PTHR48050">
    <property type="entry name" value="STEROL 3-BETA-GLUCOSYLTRANSFERASE"/>
    <property type="match status" value="1"/>
</dbReference>
<sequence>MGVNSSDDLVKTIEEICDGSSCDETSQRVDNVTEKKDQRFFLKQSSLSNGLLTRVEEDFTKRNPVVTKLSQLHSIGSVSATFDGIAPDLRKSIPRLKIAMLVVGTRGDVQPFIAVAKKLKEVGHHVRLATHINFSDFVKSAGVEFYPLGGDPRVLAGYMARNKGLPVAKGELSIQREQLEAIMESILPACTEPDIKTGAPFRAQAIIANPPAYGQSHVAEALNVPLHILFTVPWTPTYEFPSPIAHLPQSPGNRLSYVIVDLLIWWIIRGHINDIRKRQLKLPPISYFSTYYGSIYHLPTTYMWSRHVLPKPKDWGPEVDVVGYCFLNLGYKYQPQEELVDWIKKGPRPIYVGFGSMLLDDSRRTTDIILEALKHTGQRGILDRGWGDLGISSDFPDDIFLLENCPHDWLFPQCSAVVHHGGGGTTAAGLKAGCPTTIVPFFGDQFFWGDRIHEKGLGPEPIPVNQLTVEALSNAIRFMLDPEVKCRATEIAQLMENEDGVAAAVDAFHRHLPDELPVPPASVVENHHHPNIIQWFFVQIGTICCQVCS</sequence>
<proteinExistence type="predicted"/>
<feature type="domain" description="Glycosyltransferase family 28 N-terminal" evidence="2">
    <location>
        <begin position="98"/>
        <end position="240"/>
    </location>
</feature>
<dbReference type="CDD" id="cd03784">
    <property type="entry name" value="GT1_Gtf-like"/>
    <property type="match status" value="1"/>
</dbReference>
<dbReference type="Gene3D" id="3.40.50.2000">
    <property type="entry name" value="Glycogen Phosphorylase B"/>
    <property type="match status" value="2"/>
</dbReference>
<evidence type="ECO:0000259" key="2">
    <source>
        <dbReference type="Pfam" id="PF03033"/>
    </source>
</evidence>
<dbReference type="Pfam" id="PF03033">
    <property type="entry name" value="Glyco_transf_28"/>
    <property type="match status" value="1"/>
</dbReference>
<dbReference type="InterPro" id="IPR050426">
    <property type="entry name" value="Glycosyltransferase_28"/>
</dbReference>
<keyword evidence="1" id="KW-0808">Transferase</keyword>
<reference evidence="5" key="2">
    <citation type="submission" date="2025-08" db="UniProtKB">
        <authorList>
            <consortium name="RefSeq"/>
        </authorList>
    </citation>
    <scope>IDENTIFICATION</scope>
    <source>
        <tissue evidence="5">Leaf</tissue>
    </source>
</reference>
<dbReference type="PANTHER" id="PTHR48050:SF16">
    <property type="entry name" value="STEROL 3-BETA-GLUCOSYLTRANSFERASE UGT80B1"/>
    <property type="match status" value="1"/>
</dbReference>
<dbReference type="AlphaFoldDB" id="A0A9R0I986"/>
<evidence type="ECO:0000256" key="1">
    <source>
        <dbReference type="ARBA" id="ARBA00022679"/>
    </source>
</evidence>